<dbReference type="Proteomes" id="UP000001191">
    <property type="component" value="Chromosome"/>
</dbReference>
<dbReference type="EnsemblBacteria" id="ACC81123">
    <property type="protein sequence ID" value="ACC81123"/>
    <property type="gene ID" value="Npun_F2569"/>
</dbReference>
<dbReference type="STRING" id="63737.Npun_F2569"/>
<protein>
    <submittedName>
        <fullName evidence="1">Uncharacterized protein</fullName>
    </submittedName>
</protein>
<dbReference type="EMBL" id="CP001037">
    <property type="protein sequence ID" value="ACC81123.1"/>
    <property type="molecule type" value="Genomic_DNA"/>
</dbReference>
<name>B2J9U6_NOSP7</name>
<keyword evidence="2" id="KW-1185">Reference proteome</keyword>
<dbReference type="HOGENOM" id="CLU_1546047_0_0_3"/>
<reference evidence="1 2" key="2">
    <citation type="journal article" date="2013" name="Plant Physiol.">
        <title>A Nostoc punctiforme Sugar Transporter Necessary to Establish a Cyanobacterium-Plant Symbiosis.</title>
        <authorList>
            <person name="Ekman M."/>
            <person name="Picossi S."/>
            <person name="Campbell E.L."/>
            <person name="Meeks J.C."/>
            <person name="Flores E."/>
        </authorList>
    </citation>
    <scope>NUCLEOTIDE SEQUENCE [LARGE SCALE GENOMIC DNA]</scope>
    <source>
        <strain evidence="2">ATCC 29133 / PCC 73102</strain>
    </source>
</reference>
<evidence type="ECO:0000313" key="2">
    <source>
        <dbReference type="Proteomes" id="UP000001191"/>
    </source>
</evidence>
<proteinExistence type="predicted"/>
<reference evidence="2" key="1">
    <citation type="submission" date="2008-04" db="EMBL/GenBank/DDBJ databases">
        <title>Complete sequence of chromosome of Nostoc punctiforme ATCC 29133.</title>
        <authorList>
            <consortium name="US DOE Joint Genome Institute"/>
            <person name="Copeland A."/>
            <person name="Lucas S."/>
            <person name="Lapidus A."/>
            <person name="Glavina del Rio T."/>
            <person name="Dalin E."/>
            <person name="Tice H."/>
            <person name="Pitluck S."/>
            <person name="Chain P."/>
            <person name="Malfatti S."/>
            <person name="Shin M."/>
            <person name="Vergez L."/>
            <person name="Schmutz J."/>
            <person name="Larimer F."/>
            <person name="Land M."/>
            <person name="Hauser L."/>
            <person name="Kyrpides N."/>
            <person name="Kim E."/>
            <person name="Meeks J.C."/>
            <person name="Elhai J."/>
            <person name="Campbell E.L."/>
            <person name="Thiel T."/>
            <person name="Longmire J."/>
            <person name="Potts M."/>
            <person name="Atlas R."/>
        </authorList>
    </citation>
    <scope>NUCLEOTIDE SEQUENCE [LARGE SCALE GENOMIC DNA]</scope>
    <source>
        <strain evidence="2">ATCC 29133 / PCC 73102</strain>
    </source>
</reference>
<accession>B2J9U6</accession>
<gene>
    <name evidence="1" type="ordered locus">Npun_F2569</name>
</gene>
<dbReference type="KEGG" id="npu:Npun_F2569"/>
<organism evidence="1 2">
    <name type="scientific">Nostoc punctiforme (strain ATCC 29133 / PCC 73102)</name>
    <dbReference type="NCBI Taxonomy" id="63737"/>
    <lineage>
        <taxon>Bacteria</taxon>
        <taxon>Bacillati</taxon>
        <taxon>Cyanobacteriota</taxon>
        <taxon>Cyanophyceae</taxon>
        <taxon>Nostocales</taxon>
        <taxon>Nostocaceae</taxon>
        <taxon>Nostoc</taxon>
    </lineage>
</organism>
<dbReference type="AlphaFoldDB" id="B2J9U6"/>
<evidence type="ECO:0000313" key="1">
    <source>
        <dbReference type="EMBL" id="ACC81123.1"/>
    </source>
</evidence>
<sequence length="173" mass="19281">MAEKEGCNLKAEHVQKAVEEIKPPKVRLGKSPRPPIGATVRILPHYAEEEFHGAEGVIAQHPSVDRCIVRFGDETSKLIPDNMLVWVEEVREVTSTKQEAKEQAIALGVRVGLQALPDIERNEGIASEREQIEVEVAIASFLRLLPKFSYQQKGLVYEQLMKSGFAPKRSQAA</sequence>